<proteinExistence type="inferred from homology"/>
<evidence type="ECO:0000313" key="6">
    <source>
        <dbReference type="Proteomes" id="UP001166251"/>
    </source>
</evidence>
<dbReference type="RefSeq" id="WP_220102853.1">
    <property type="nucleotide sequence ID" value="NZ_JAHZSS010000003.1"/>
</dbReference>
<dbReference type="Gene3D" id="3.30.420.40">
    <property type="match status" value="2"/>
</dbReference>
<sequence>MTKARILAIDTCTESCSSALLCDGDIISQSQLAPREHAKLLLPMVQQLLADAQMSLSQLDAIAFGRGPGSFTGVRIGTATAQGLAFGADLPVLPISTLQALARQGYRLSGIEQQLAAIDARMNEMYLGAYRHLDGDMVAVAKERVCPPEHWREIIESAPATSDWYATGSGWNAYLATLGELPSNVTCHADDLFPLAEDMVALAEFAWARGEAVDAALAQPVYLRDTVTWKKLPGRE</sequence>
<dbReference type="InterPro" id="IPR022496">
    <property type="entry name" value="T6A_TsaB"/>
</dbReference>
<dbReference type="Pfam" id="PF00814">
    <property type="entry name" value="TsaD"/>
    <property type="match status" value="1"/>
</dbReference>
<keyword evidence="6" id="KW-1185">Reference proteome</keyword>
<name>A0ABS7ED46_9GAMM</name>
<dbReference type="Proteomes" id="UP001166251">
    <property type="component" value="Unassembled WGS sequence"/>
</dbReference>
<comment type="caution">
    <text evidence="5">The sequence shown here is derived from an EMBL/GenBank/DDBJ whole genome shotgun (WGS) entry which is preliminary data.</text>
</comment>
<dbReference type="EMBL" id="JAHZSS010000003">
    <property type="protein sequence ID" value="MBW8190170.1"/>
    <property type="molecule type" value="Genomic_DNA"/>
</dbReference>
<dbReference type="NCBIfam" id="TIGR03725">
    <property type="entry name" value="T6A_YeaZ"/>
    <property type="match status" value="1"/>
</dbReference>
<keyword evidence="5" id="KW-0378">Hydrolase</keyword>
<evidence type="ECO:0000256" key="1">
    <source>
        <dbReference type="ARBA" id="ARBA00010493"/>
    </source>
</evidence>
<reference evidence="5" key="1">
    <citation type="submission" date="2021-07" db="EMBL/GenBank/DDBJ databases">
        <title>Neiella marina sp. nov., isolated from the intestinal content of sea cucumber Apostichopus japonicus.</title>
        <authorList>
            <person name="Bai X."/>
        </authorList>
    </citation>
    <scope>NUCLEOTIDE SEQUENCE</scope>
    <source>
        <strain evidence="5">126</strain>
    </source>
</reference>
<dbReference type="PANTHER" id="PTHR11735">
    <property type="entry name" value="TRNA N6-ADENOSINE THREONYLCARBAMOYLTRANSFERASE"/>
    <property type="match status" value="1"/>
</dbReference>
<evidence type="ECO:0000256" key="3">
    <source>
        <dbReference type="ARBA" id="ARBA00032446"/>
    </source>
</evidence>
<dbReference type="GO" id="GO:0016787">
    <property type="term" value="F:hydrolase activity"/>
    <property type="evidence" value="ECO:0007669"/>
    <property type="project" value="UniProtKB-KW"/>
</dbReference>
<dbReference type="PANTHER" id="PTHR11735:SF11">
    <property type="entry name" value="TRNA THREONYLCARBAMOYLADENOSINE BIOSYNTHESIS PROTEIN TSAB"/>
    <property type="match status" value="1"/>
</dbReference>
<dbReference type="SUPFAM" id="SSF53067">
    <property type="entry name" value="Actin-like ATPase domain"/>
    <property type="match status" value="2"/>
</dbReference>
<keyword evidence="5" id="KW-0808">Transferase</keyword>
<comment type="similarity">
    <text evidence="1">Belongs to the KAE1 / TsaD family. TsaB subfamily.</text>
</comment>
<evidence type="ECO:0000256" key="2">
    <source>
        <dbReference type="ARBA" id="ARBA00019012"/>
    </source>
</evidence>
<protein>
    <recommendedName>
        <fullName evidence="2">tRNA threonylcarbamoyladenosine biosynthesis protein TsaB</fullName>
    </recommendedName>
    <alternativeName>
        <fullName evidence="3">t(6)A37 threonylcarbamoyladenosine biosynthesis protein TsaB</fullName>
    </alternativeName>
</protein>
<dbReference type="InterPro" id="IPR000905">
    <property type="entry name" value="Gcp-like_dom"/>
</dbReference>
<feature type="domain" description="Gcp-like" evidence="4">
    <location>
        <begin position="32"/>
        <end position="155"/>
    </location>
</feature>
<dbReference type="GO" id="GO:0061711">
    <property type="term" value="F:tRNA N(6)-L-threonylcarbamoyladenine synthase activity"/>
    <property type="evidence" value="ECO:0007669"/>
    <property type="project" value="UniProtKB-EC"/>
</dbReference>
<keyword evidence="5" id="KW-0012">Acyltransferase</keyword>
<gene>
    <name evidence="5" type="primary">tsaB</name>
    <name evidence="5" type="ORF">K0504_03900</name>
</gene>
<dbReference type="CDD" id="cd24032">
    <property type="entry name" value="ASKHA_NBD_TsaB"/>
    <property type="match status" value="1"/>
</dbReference>
<organism evidence="5 6">
    <name type="scientific">Neiella holothuriorum</name>
    <dbReference type="NCBI Taxonomy" id="2870530"/>
    <lineage>
        <taxon>Bacteria</taxon>
        <taxon>Pseudomonadati</taxon>
        <taxon>Pseudomonadota</taxon>
        <taxon>Gammaproteobacteria</taxon>
        <taxon>Alteromonadales</taxon>
        <taxon>Echinimonadaceae</taxon>
        <taxon>Neiella</taxon>
    </lineage>
</organism>
<dbReference type="InterPro" id="IPR043129">
    <property type="entry name" value="ATPase_NBD"/>
</dbReference>
<accession>A0ABS7ED46</accession>
<evidence type="ECO:0000313" key="5">
    <source>
        <dbReference type="EMBL" id="MBW8190170.1"/>
    </source>
</evidence>
<evidence type="ECO:0000259" key="4">
    <source>
        <dbReference type="Pfam" id="PF00814"/>
    </source>
</evidence>